<dbReference type="PANTHER" id="PTHR39603:SF1">
    <property type="entry name" value="CYANOVIRIN-N DOMAIN-CONTAINING PROTEIN"/>
    <property type="match status" value="1"/>
</dbReference>
<dbReference type="Proteomes" id="UP001337655">
    <property type="component" value="Unassembled WGS sequence"/>
</dbReference>
<feature type="signal peptide" evidence="1">
    <location>
        <begin position="1"/>
        <end position="20"/>
    </location>
</feature>
<dbReference type="PANTHER" id="PTHR39603">
    <property type="entry name" value="CYANOVIRIN-N DOMAIN-CONTAINING PROTEIN"/>
    <property type="match status" value="1"/>
</dbReference>
<keyword evidence="1" id="KW-0732">Signal</keyword>
<protein>
    <submittedName>
        <fullName evidence="2">Uncharacterized protein</fullName>
    </submittedName>
</protein>
<dbReference type="GeneID" id="89931080"/>
<dbReference type="EMBL" id="JAVRRT010000019">
    <property type="protein sequence ID" value="KAK5164544.1"/>
    <property type="molecule type" value="Genomic_DNA"/>
</dbReference>
<dbReference type="AlphaFoldDB" id="A0AAV9NXA5"/>
<sequence>MVNFLAATASLLAFTATTTALTNSRLFARQSDVSCRDSETDPFIANGFVPDAVDCINELAAKGGDDCTAGLATSFCLRGNTQITGIYTAAASGEDSAGTTTTTCQDVAQAAGRIMDFCSRGDGAVKGQTLAFANTQMLVDIRSIE</sequence>
<organism evidence="2 3">
    <name type="scientific">Saxophila tyrrhenica</name>
    <dbReference type="NCBI Taxonomy" id="1690608"/>
    <lineage>
        <taxon>Eukaryota</taxon>
        <taxon>Fungi</taxon>
        <taxon>Dikarya</taxon>
        <taxon>Ascomycota</taxon>
        <taxon>Pezizomycotina</taxon>
        <taxon>Dothideomycetes</taxon>
        <taxon>Dothideomycetidae</taxon>
        <taxon>Mycosphaerellales</taxon>
        <taxon>Extremaceae</taxon>
        <taxon>Saxophila</taxon>
    </lineage>
</organism>
<evidence type="ECO:0000313" key="2">
    <source>
        <dbReference type="EMBL" id="KAK5164544.1"/>
    </source>
</evidence>
<feature type="chain" id="PRO_5043463008" evidence="1">
    <location>
        <begin position="21"/>
        <end position="145"/>
    </location>
</feature>
<dbReference type="RefSeq" id="XP_064654792.1">
    <property type="nucleotide sequence ID" value="XM_064806976.1"/>
</dbReference>
<name>A0AAV9NXA5_9PEZI</name>
<evidence type="ECO:0000256" key="1">
    <source>
        <dbReference type="SAM" id="SignalP"/>
    </source>
</evidence>
<reference evidence="2 3" key="1">
    <citation type="submission" date="2023-08" db="EMBL/GenBank/DDBJ databases">
        <title>Black Yeasts Isolated from many extreme environments.</title>
        <authorList>
            <person name="Coleine C."/>
            <person name="Stajich J.E."/>
            <person name="Selbmann L."/>
        </authorList>
    </citation>
    <scope>NUCLEOTIDE SEQUENCE [LARGE SCALE GENOMIC DNA]</scope>
    <source>
        <strain evidence="2 3">CCFEE 5935</strain>
    </source>
</reference>
<comment type="caution">
    <text evidence="2">The sequence shown here is derived from an EMBL/GenBank/DDBJ whole genome shotgun (WGS) entry which is preliminary data.</text>
</comment>
<keyword evidence="3" id="KW-1185">Reference proteome</keyword>
<accession>A0AAV9NXA5</accession>
<proteinExistence type="predicted"/>
<evidence type="ECO:0000313" key="3">
    <source>
        <dbReference type="Proteomes" id="UP001337655"/>
    </source>
</evidence>
<gene>
    <name evidence="2" type="ORF">LTR77_009750</name>
</gene>